<sequence length="127" mass="14786">MNKEKCIEQLKDLKKHCEYQHQNSDEIWGEDVKALEYAIRILSETVQEVPVREKTESIMEKLLSQERIVKEKIDIGEMKEGTLEYTNGLLGIDLSEKQFSALAISDFTTKEYRVVEILKVLKILNII</sequence>
<evidence type="ECO:0000313" key="1">
    <source>
        <dbReference type="EMBL" id="MDQ0150707.1"/>
    </source>
</evidence>
<dbReference type="EMBL" id="JAUSUF010000012">
    <property type="protein sequence ID" value="MDQ0150707.1"/>
    <property type="molecule type" value="Genomic_DNA"/>
</dbReference>
<gene>
    <name evidence="1" type="ORF">J2S18_002677</name>
</gene>
<name>A0ABT9UWK0_9FIRM</name>
<reference evidence="1 2" key="1">
    <citation type="submission" date="2023-07" db="EMBL/GenBank/DDBJ databases">
        <title>Genomic Encyclopedia of Type Strains, Phase IV (KMG-IV): sequencing the most valuable type-strain genomes for metagenomic binning, comparative biology and taxonomic classification.</title>
        <authorList>
            <person name="Goeker M."/>
        </authorList>
    </citation>
    <scope>NUCLEOTIDE SEQUENCE [LARGE SCALE GENOMIC DNA]</scope>
    <source>
        <strain evidence="1 2">DSM 20694</strain>
    </source>
</reference>
<dbReference type="Proteomes" id="UP001228504">
    <property type="component" value="Unassembled WGS sequence"/>
</dbReference>
<accession>A0ABT9UWK0</accession>
<comment type="caution">
    <text evidence="1">The sequence shown here is derived from an EMBL/GenBank/DDBJ whole genome shotgun (WGS) entry which is preliminary data.</text>
</comment>
<protein>
    <submittedName>
        <fullName evidence="1">Uncharacterized protein</fullName>
    </submittedName>
</protein>
<keyword evidence="2" id="KW-1185">Reference proteome</keyword>
<organism evidence="1 2">
    <name type="scientific">Eubacterium multiforme</name>
    <dbReference type="NCBI Taxonomy" id="83339"/>
    <lineage>
        <taxon>Bacteria</taxon>
        <taxon>Bacillati</taxon>
        <taxon>Bacillota</taxon>
        <taxon>Clostridia</taxon>
        <taxon>Eubacteriales</taxon>
        <taxon>Eubacteriaceae</taxon>
        <taxon>Eubacterium</taxon>
    </lineage>
</organism>
<proteinExistence type="predicted"/>
<dbReference type="RefSeq" id="WP_307487438.1">
    <property type="nucleotide sequence ID" value="NZ_JAUSUF010000012.1"/>
</dbReference>
<evidence type="ECO:0000313" key="2">
    <source>
        <dbReference type="Proteomes" id="UP001228504"/>
    </source>
</evidence>